<dbReference type="RefSeq" id="WP_064857154.1">
    <property type="nucleotide sequence ID" value="NZ_LZIM01000060.1"/>
</dbReference>
<dbReference type="CDD" id="cd03442">
    <property type="entry name" value="BFIT_BACH"/>
    <property type="match status" value="2"/>
</dbReference>
<evidence type="ECO:0000313" key="6">
    <source>
        <dbReference type="Proteomes" id="UP000093985"/>
    </source>
</evidence>
<reference evidence="6" key="1">
    <citation type="submission" date="2016-06" db="EMBL/GenBank/DDBJ databases">
        <authorList>
            <person name="Sutton G."/>
            <person name="Brinkac L."/>
            <person name="Sanka R."/>
            <person name="Adams M."/>
            <person name="Lau E."/>
            <person name="Mehaffy C."/>
            <person name="Tameris M."/>
            <person name="Hatherill M."/>
            <person name="Hanekom W."/>
            <person name="Mahomed H."/>
            <person name="Mcshane H."/>
        </authorList>
    </citation>
    <scope>NUCLEOTIDE SEQUENCE [LARGE SCALE GENOMIC DNA]</scope>
    <source>
        <strain evidence="6">852014-51077_SCH5608930-a</strain>
    </source>
</reference>
<dbReference type="InterPro" id="IPR033120">
    <property type="entry name" value="HOTDOG_ACOT"/>
</dbReference>
<dbReference type="Gene3D" id="3.10.129.10">
    <property type="entry name" value="Hotdog Thioesterase"/>
    <property type="match status" value="2"/>
</dbReference>
<evidence type="ECO:0000256" key="1">
    <source>
        <dbReference type="ARBA" id="ARBA00010458"/>
    </source>
</evidence>
<gene>
    <name evidence="5" type="ORF">A5771_19435</name>
</gene>
<dbReference type="PANTHER" id="PTHR11049">
    <property type="entry name" value="ACYL COENZYME A THIOESTER HYDROLASE"/>
    <property type="match status" value="1"/>
</dbReference>
<dbReference type="EMBL" id="LZIN01000105">
    <property type="protein sequence ID" value="OBF99471.1"/>
    <property type="molecule type" value="Genomic_DNA"/>
</dbReference>
<organism evidence="5 6">
    <name type="scientific">Mycolicibacter sinensis (strain JDM601)</name>
    <name type="common">Mycobacterium sinense</name>
    <dbReference type="NCBI Taxonomy" id="875328"/>
    <lineage>
        <taxon>Bacteria</taxon>
        <taxon>Bacillati</taxon>
        <taxon>Actinomycetota</taxon>
        <taxon>Actinomycetes</taxon>
        <taxon>Mycobacteriales</taxon>
        <taxon>Mycobacteriaceae</taxon>
        <taxon>Mycolicibacter</taxon>
    </lineage>
</organism>
<sequence length="319" mass="34488">MSSQVSQPAGRPRSSTTLRFLAKATDVGYGERIDGGHVLEWVDKAGYACAAQWSGRYCVTAFIGDIRFNRPIAVGELVEINARIADTGRSSMHLVITVSSGDPRTGELTRTAQCLAVFIAVDDAGKPVGVPTFTPGTDAEQRLRLAAQHRAAMRADIDAALAAQDYSDDGSAPCAVLRFLAAPTDVNWGGKVHGGKVMRWIDEAAYLCAAQWAGGDVVASRINGIRFYRPIVIGTMIEVRARLIHTSARRMYISVHVQSSDVRSGVGEIAAHAMALFAALDDDGRAMTLRQWSPVTDEDRRLDRHALDLLEMLGHAATR</sequence>
<evidence type="ECO:0000313" key="5">
    <source>
        <dbReference type="EMBL" id="OBF99471.1"/>
    </source>
</evidence>
<accession>A0A1A2EC16</accession>
<dbReference type="OrthoDB" id="9809430at2"/>
<dbReference type="GO" id="GO:0006637">
    <property type="term" value="P:acyl-CoA metabolic process"/>
    <property type="evidence" value="ECO:0007669"/>
    <property type="project" value="TreeGrafter"/>
</dbReference>
<dbReference type="Proteomes" id="UP000093985">
    <property type="component" value="Unassembled WGS sequence"/>
</dbReference>
<dbReference type="PANTHER" id="PTHR11049:SF16">
    <property type="entry name" value="PROTEIN VDLD"/>
    <property type="match status" value="1"/>
</dbReference>
<name>A0A1A2EC16_MYCSD</name>
<evidence type="ECO:0000256" key="3">
    <source>
        <dbReference type="PROSITE-ProRule" id="PRU01106"/>
    </source>
</evidence>
<dbReference type="SUPFAM" id="SSF54637">
    <property type="entry name" value="Thioesterase/thiol ester dehydrase-isomerase"/>
    <property type="match status" value="2"/>
</dbReference>
<feature type="domain" description="HotDog ACOT-type" evidence="4">
    <location>
        <begin position="12"/>
        <end position="124"/>
    </location>
</feature>
<dbReference type="InterPro" id="IPR040170">
    <property type="entry name" value="Cytosol_ACT"/>
</dbReference>
<protein>
    <submittedName>
        <fullName evidence="5">Acyl-CoA thioesterase</fullName>
    </submittedName>
</protein>
<evidence type="ECO:0000256" key="2">
    <source>
        <dbReference type="ARBA" id="ARBA00022801"/>
    </source>
</evidence>
<dbReference type="GO" id="GO:0052816">
    <property type="term" value="F:long-chain fatty acyl-CoA hydrolase activity"/>
    <property type="evidence" value="ECO:0007669"/>
    <property type="project" value="TreeGrafter"/>
</dbReference>
<evidence type="ECO:0000259" key="4">
    <source>
        <dbReference type="PROSITE" id="PS51770"/>
    </source>
</evidence>
<dbReference type="InterPro" id="IPR006683">
    <property type="entry name" value="Thioestr_dom"/>
</dbReference>
<dbReference type="InterPro" id="IPR029069">
    <property type="entry name" value="HotDog_dom_sf"/>
</dbReference>
<dbReference type="PROSITE" id="PS51770">
    <property type="entry name" value="HOTDOG_ACOT"/>
    <property type="match status" value="2"/>
</dbReference>
<comment type="caution">
    <text evidence="5">The sequence shown here is derived from an EMBL/GenBank/DDBJ whole genome shotgun (WGS) entry which is preliminary data.</text>
</comment>
<dbReference type="GO" id="GO:0005829">
    <property type="term" value="C:cytosol"/>
    <property type="evidence" value="ECO:0007669"/>
    <property type="project" value="TreeGrafter"/>
</dbReference>
<keyword evidence="2 3" id="KW-0378">Hydrolase</keyword>
<dbReference type="AlphaFoldDB" id="A0A1A2EC16"/>
<comment type="similarity">
    <text evidence="1">Belongs to the acyl coenzyme A hydrolase family.</text>
</comment>
<feature type="domain" description="HotDog ACOT-type" evidence="4">
    <location>
        <begin position="171"/>
        <end position="283"/>
    </location>
</feature>
<dbReference type="Pfam" id="PF03061">
    <property type="entry name" value="4HBT"/>
    <property type="match status" value="2"/>
</dbReference>
<proteinExistence type="inferred from homology"/>